<keyword evidence="2" id="KW-0472">Membrane</keyword>
<proteinExistence type="inferred from homology"/>
<dbReference type="EMBL" id="CP036291">
    <property type="protein sequence ID" value="QDU89345.1"/>
    <property type="molecule type" value="Genomic_DNA"/>
</dbReference>
<feature type="domain" description="Glycosyltransferase 2-like" evidence="3">
    <location>
        <begin position="19"/>
        <end position="168"/>
    </location>
</feature>
<protein>
    <submittedName>
        <fullName evidence="4">Glycosyl transferase family 2</fullName>
    </submittedName>
</protein>
<evidence type="ECO:0000256" key="1">
    <source>
        <dbReference type="ARBA" id="ARBA00038494"/>
    </source>
</evidence>
<evidence type="ECO:0000259" key="3">
    <source>
        <dbReference type="Pfam" id="PF00535"/>
    </source>
</evidence>
<dbReference type="InterPro" id="IPR029044">
    <property type="entry name" value="Nucleotide-diphossugar_trans"/>
</dbReference>
<dbReference type="PANTHER" id="PTHR43630:SF2">
    <property type="entry name" value="GLYCOSYLTRANSFERASE"/>
    <property type="match status" value="1"/>
</dbReference>
<dbReference type="Proteomes" id="UP000317429">
    <property type="component" value="Chromosome"/>
</dbReference>
<reference evidence="4 5" key="1">
    <citation type="submission" date="2019-02" db="EMBL/GenBank/DDBJ databases">
        <title>Deep-cultivation of Planctomycetes and their phenomic and genomic characterization uncovers novel biology.</title>
        <authorList>
            <person name="Wiegand S."/>
            <person name="Jogler M."/>
            <person name="Boedeker C."/>
            <person name="Pinto D."/>
            <person name="Vollmers J."/>
            <person name="Rivas-Marin E."/>
            <person name="Kohn T."/>
            <person name="Peeters S.H."/>
            <person name="Heuer A."/>
            <person name="Rast P."/>
            <person name="Oberbeckmann S."/>
            <person name="Bunk B."/>
            <person name="Jeske O."/>
            <person name="Meyerdierks A."/>
            <person name="Storesund J.E."/>
            <person name="Kallscheuer N."/>
            <person name="Luecker S."/>
            <person name="Lage O.M."/>
            <person name="Pohl T."/>
            <person name="Merkel B.J."/>
            <person name="Hornburger P."/>
            <person name="Mueller R.-W."/>
            <person name="Bruemmer F."/>
            <person name="Labrenz M."/>
            <person name="Spormann A.M."/>
            <person name="Op den Camp H."/>
            <person name="Overmann J."/>
            <person name="Amann R."/>
            <person name="Jetten M.S.M."/>
            <person name="Mascher T."/>
            <person name="Medema M.H."/>
            <person name="Devos D.P."/>
            <person name="Kaster A.-K."/>
            <person name="Ovreas L."/>
            <person name="Rohde M."/>
            <person name="Galperin M.Y."/>
            <person name="Jogler C."/>
        </authorList>
    </citation>
    <scope>NUCLEOTIDE SEQUENCE [LARGE SCALE GENOMIC DNA]</scope>
    <source>
        <strain evidence="4 5">Pla175</strain>
    </source>
</reference>
<dbReference type="SUPFAM" id="SSF53448">
    <property type="entry name" value="Nucleotide-diphospho-sugar transferases"/>
    <property type="match status" value="1"/>
</dbReference>
<dbReference type="KEGG" id="pnd:Pla175_27340"/>
<name>A0A518DCY4_9BACT</name>
<evidence type="ECO:0000313" key="4">
    <source>
        <dbReference type="EMBL" id="QDU89345.1"/>
    </source>
</evidence>
<dbReference type="Gene3D" id="3.90.550.10">
    <property type="entry name" value="Spore Coat Polysaccharide Biosynthesis Protein SpsA, Chain A"/>
    <property type="match status" value="1"/>
</dbReference>
<keyword evidence="5" id="KW-1185">Reference proteome</keyword>
<dbReference type="InterPro" id="IPR001173">
    <property type="entry name" value="Glyco_trans_2-like"/>
</dbReference>
<dbReference type="AlphaFoldDB" id="A0A518DCY4"/>
<dbReference type="GO" id="GO:0016740">
    <property type="term" value="F:transferase activity"/>
    <property type="evidence" value="ECO:0007669"/>
    <property type="project" value="UniProtKB-KW"/>
</dbReference>
<sequence length="351" mass="39593">MTAAQDIRTKVGAIAIGRNEGERLRACLESLVRDLDHVVYVDSGSSDNSLAVAQALGVDAVQLDTRGGFTAARARNAGFRRLQQLAPNVKFVQFVDGDCEVIGGWMRAGLAFLNSKPQAAVVCGRRRETHPHLNVYHRLTEMEWETLAGETHSCGGDALFRRDAFEEVGGYRETLIAGEEPELCTRLRKNGWKIWRLDSEMTYHDIRMSTFRQWWRRTVRGGHAYAEVAALHGSLTERHRWRKLVSIWFWALLPFIAFAVWPFTGGASLIATALAYVLLIAKTSASRMRRHRDPWASALLYSTACVLAKWPQTLGSLQYSWNRLRGSRTQLIEYSQHAIGTPSKQGHRTRV</sequence>
<gene>
    <name evidence="4" type="ORF">Pla175_27340</name>
</gene>
<accession>A0A518DCY4</accession>
<comment type="similarity">
    <text evidence="1">Belongs to the glycosyltransferase 2 family. WaaE/KdtX subfamily.</text>
</comment>
<evidence type="ECO:0000256" key="2">
    <source>
        <dbReference type="SAM" id="Phobius"/>
    </source>
</evidence>
<evidence type="ECO:0000313" key="5">
    <source>
        <dbReference type="Proteomes" id="UP000317429"/>
    </source>
</evidence>
<keyword evidence="2" id="KW-1133">Transmembrane helix</keyword>
<dbReference type="PANTHER" id="PTHR43630">
    <property type="entry name" value="POLY-BETA-1,6-N-ACETYL-D-GLUCOSAMINE SYNTHASE"/>
    <property type="match status" value="1"/>
</dbReference>
<feature type="transmembrane region" description="Helical" evidence="2">
    <location>
        <begin position="267"/>
        <end position="285"/>
    </location>
</feature>
<organism evidence="4 5">
    <name type="scientific">Pirellulimonas nuda</name>
    <dbReference type="NCBI Taxonomy" id="2528009"/>
    <lineage>
        <taxon>Bacteria</taxon>
        <taxon>Pseudomonadati</taxon>
        <taxon>Planctomycetota</taxon>
        <taxon>Planctomycetia</taxon>
        <taxon>Pirellulales</taxon>
        <taxon>Lacipirellulaceae</taxon>
        <taxon>Pirellulimonas</taxon>
    </lineage>
</organism>
<dbReference type="Pfam" id="PF00535">
    <property type="entry name" value="Glycos_transf_2"/>
    <property type="match status" value="1"/>
</dbReference>
<keyword evidence="2" id="KW-0812">Transmembrane</keyword>
<keyword evidence="4" id="KW-0808">Transferase</keyword>